<name>A0A9E8ZIG2_9CYAN</name>
<protein>
    <submittedName>
        <fullName evidence="3">Glycosyltransferase family 9 protein</fullName>
    </submittedName>
</protein>
<proteinExistence type="predicted"/>
<evidence type="ECO:0000256" key="2">
    <source>
        <dbReference type="ARBA" id="ARBA00022679"/>
    </source>
</evidence>
<dbReference type="GO" id="GO:0009244">
    <property type="term" value="P:lipopolysaccharide core region biosynthetic process"/>
    <property type="evidence" value="ECO:0007669"/>
    <property type="project" value="TreeGrafter"/>
</dbReference>
<dbReference type="EMBL" id="CP113797">
    <property type="protein sequence ID" value="WAL61868.1"/>
    <property type="molecule type" value="Genomic_DNA"/>
</dbReference>
<dbReference type="GO" id="GO:0008713">
    <property type="term" value="F:ADP-heptose-lipopolysaccharide heptosyltransferase activity"/>
    <property type="evidence" value="ECO:0007669"/>
    <property type="project" value="TreeGrafter"/>
</dbReference>
<dbReference type="Gene3D" id="3.40.50.2000">
    <property type="entry name" value="Glycogen Phosphorylase B"/>
    <property type="match status" value="2"/>
</dbReference>
<dbReference type="GO" id="GO:0005829">
    <property type="term" value="C:cytosol"/>
    <property type="evidence" value="ECO:0007669"/>
    <property type="project" value="TreeGrafter"/>
</dbReference>
<accession>A0A9E8ZIG2</accession>
<dbReference type="InterPro" id="IPR002201">
    <property type="entry name" value="Glyco_trans_9"/>
</dbReference>
<dbReference type="KEGG" id="tsin:OXH18_07765"/>
<dbReference type="AlphaFoldDB" id="A0A9E8ZIG2"/>
<evidence type="ECO:0000313" key="4">
    <source>
        <dbReference type="Proteomes" id="UP001163152"/>
    </source>
</evidence>
<dbReference type="CDD" id="cd03789">
    <property type="entry name" value="GT9_LPS_heptosyltransferase"/>
    <property type="match status" value="1"/>
</dbReference>
<gene>
    <name evidence="3" type="ORF">OXH18_07765</name>
</gene>
<dbReference type="Proteomes" id="UP001163152">
    <property type="component" value="Chromosome"/>
</dbReference>
<dbReference type="PANTHER" id="PTHR30160">
    <property type="entry name" value="TETRAACYLDISACCHARIDE 4'-KINASE-RELATED"/>
    <property type="match status" value="1"/>
</dbReference>
<organism evidence="3 4">
    <name type="scientific">Thermocoleostomius sinensis A174</name>
    <dbReference type="NCBI Taxonomy" id="2016057"/>
    <lineage>
        <taxon>Bacteria</taxon>
        <taxon>Bacillati</taxon>
        <taxon>Cyanobacteriota</taxon>
        <taxon>Cyanophyceae</taxon>
        <taxon>Oculatellales</taxon>
        <taxon>Oculatellaceae</taxon>
        <taxon>Thermocoleostomius</taxon>
    </lineage>
</organism>
<evidence type="ECO:0000256" key="1">
    <source>
        <dbReference type="ARBA" id="ARBA00022676"/>
    </source>
</evidence>
<reference evidence="3" key="1">
    <citation type="submission" date="2022-12" db="EMBL/GenBank/DDBJ databases">
        <title>Polyphasic identification of a Novel Hot-Spring Cyanobacterium Ocullathermofonsia sinensis gen nov. sp. nov. and Genomic Insights on its Adaptations to the Thermal Habitat.</title>
        <authorList>
            <person name="Daroch M."/>
            <person name="Tang J."/>
            <person name="Jiang Y."/>
        </authorList>
    </citation>
    <scope>NUCLEOTIDE SEQUENCE</scope>
    <source>
        <strain evidence="3">PKUAC-SCTA174</strain>
    </source>
</reference>
<dbReference type="InterPro" id="IPR051199">
    <property type="entry name" value="LPS_LOS_Heptosyltrfase"/>
</dbReference>
<dbReference type="Pfam" id="PF01075">
    <property type="entry name" value="Glyco_transf_9"/>
    <property type="match status" value="1"/>
</dbReference>
<keyword evidence="2" id="KW-0808">Transferase</keyword>
<dbReference type="RefSeq" id="WP_268611925.1">
    <property type="nucleotide sequence ID" value="NZ_CP113797.1"/>
</dbReference>
<dbReference type="SUPFAM" id="SSF53756">
    <property type="entry name" value="UDP-Glycosyltransferase/glycogen phosphorylase"/>
    <property type="match status" value="1"/>
</dbReference>
<keyword evidence="1" id="KW-0328">Glycosyltransferase</keyword>
<dbReference type="PANTHER" id="PTHR30160:SF7">
    <property type="entry name" value="ADP-HEPTOSE--LPS HEPTOSYLTRANSFERASE 2"/>
    <property type="match status" value="1"/>
</dbReference>
<keyword evidence="4" id="KW-1185">Reference proteome</keyword>
<evidence type="ECO:0000313" key="3">
    <source>
        <dbReference type="EMBL" id="WAL61868.1"/>
    </source>
</evidence>
<sequence>MRVVALVPGGVSDQIFFFPTLDDLKRNYPNAEIDVVVEPRAIAAYRVCKSVDEIFTFDYRDRNSPADWANLLGIMRDRYTDVAISAGQGWSTHFLLWLTGIPVRIGYASGSNLFLTNAVARQPDQYAADMYHDLLQGLGIKTPTPELSISIPKVDLDWAEAEQKRLNVNNYVLICGGSNQENEANSGDTYPIEYWHRIVQDFQQRQPDLPLVVAETPSDKAFVSALTTACPMLKVTRPNDIGKLAAMIAGANLLLSSNRVAMQLAAALQVYTLALLGAIDSTPFLPQSDKFQSIQSTTGNLSDIAPEQVLATVWGG</sequence>